<reference evidence="2" key="1">
    <citation type="submission" date="2023-11" db="EMBL/GenBank/DDBJ databases">
        <title>Genome assemblies of two species of porcelain crab, Petrolisthes cinctipes and Petrolisthes manimaculis (Anomura: Porcellanidae).</title>
        <authorList>
            <person name="Angst P."/>
        </authorList>
    </citation>
    <scope>NUCLEOTIDE SEQUENCE</scope>
    <source>
        <strain evidence="2">PB745_02</strain>
        <tissue evidence="2">Gill</tissue>
    </source>
</reference>
<dbReference type="Proteomes" id="UP001292094">
    <property type="component" value="Unassembled WGS sequence"/>
</dbReference>
<keyword evidence="3" id="KW-1185">Reference proteome</keyword>
<sequence length="121" mass="13670">MLTVWSLVFWCHGKRADPYPLNQLQQVQQQPPQQQLDQPRYPMEDENGDTSVGGAAIGEALYPPRVPVIQDTQLPYDEALSNPEIMANVRNWVSVLGRRLRRVSSRMPPAPAPAPVHTFLQ</sequence>
<dbReference type="AlphaFoldDB" id="A0AAE1P860"/>
<gene>
    <name evidence="2" type="ORF">Pmani_024277</name>
</gene>
<evidence type="ECO:0000313" key="3">
    <source>
        <dbReference type="Proteomes" id="UP001292094"/>
    </source>
</evidence>
<feature type="compositionally biased region" description="Low complexity" evidence="1">
    <location>
        <begin position="25"/>
        <end position="39"/>
    </location>
</feature>
<comment type="caution">
    <text evidence="2">The sequence shown here is derived from an EMBL/GenBank/DDBJ whole genome shotgun (WGS) entry which is preliminary data.</text>
</comment>
<organism evidence="2 3">
    <name type="scientific">Petrolisthes manimaculis</name>
    <dbReference type="NCBI Taxonomy" id="1843537"/>
    <lineage>
        <taxon>Eukaryota</taxon>
        <taxon>Metazoa</taxon>
        <taxon>Ecdysozoa</taxon>
        <taxon>Arthropoda</taxon>
        <taxon>Crustacea</taxon>
        <taxon>Multicrustacea</taxon>
        <taxon>Malacostraca</taxon>
        <taxon>Eumalacostraca</taxon>
        <taxon>Eucarida</taxon>
        <taxon>Decapoda</taxon>
        <taxon>Pleocyemata</taxon>
        <taxon>Anomura</taxon>
        <taxon>Galatheoidea</taxon>
        <taxon>Porcellanidae</taxon>
        <taxon>Petrolisthes</taxon>
    </lineage>
</organism>
<protein>
    <submittedName>
        <fullName evidence="2">Uncharacterized protein</fullName>
    </submittedName>
</protein>
<proteinExistence type="predicted"/>
<accession>A0AAE1P860</accession>
<evidence type="ECO:0000256" key="1">
    <source>
        <dbReference type="SAM" id="MobiDB-lite"/>
    </source>
</evidence>
<feature type="region of interest" description="Disordered" evidence="1">
    <location>
        <begin position="25"/>
        <end position="56"/>
    </location>
</feature>
<evidence type="ECO:0000313" key="2">
    <source>
        <dbReference type="EMBL" id="KAK4303729.1"/>
    </source>
</evidence>
<dbReference type="EMBL" id="JAWZYT010002538">
    <property type="protein sequence ID" value="KAK4303729.1"/>
    <property type="molecule type" value="Genomic_DNA"/>
</dbReference>
<name>A0AAE1P860_9EUCA</name>